<evidence type="ECO:0000256" key="3">
    <source>
        <dbReference type="ARBA" id="ARBA00022729"/>
    </source>
</evidence>
<keyword evidence="2" id="KW-0813">Transport</keyword>
<dbReference type="PROSITE" id="PS51257">
    <property type="entry name" value="PROKAR_LIPOPROTEIN"/>
    <property type="match status" value="1"/>
</dbReference>
<dbReference type="RefSeq" id="WP_119661219.1">
    <property type="nucleotide sequence ID" value="NZ_QUAL01000170.1"/>
</dbReference>
<reference evidence="5 6" key="1">
    <citation type="submission" date="2018-09" db="EMBL/GenBank/DDBJ databases">
        <title>Isolation, diversity and antifungal activity of actinobacteria from wheat.</title>
        <authorList>
            <person name="Han C."/>
        </authorList>
    </citation>
    <scope>NUCLEOTIDE SEQUENCE [LARGE SCALE GENOMIC DNA]</scope>
    <source>
        <strain evidence="5 6">NEAU-YY265</strain>
    </source>
</reference>
<dbReference type="EMBL" id="QUAL01000170">
    <property type="protein sequence ID" value="RIQ20410.1"/>
    <property type="molecule type" value="Genomic_DNA"/>
</dbReference>
<dbReference type="OrthoDB" id="2510110at2"/>
<dbReference type="CDD" id="cd14748">
    <property type="entry name" value="PBP2_UgpB"/>
    <property type="match status" value="1"/>
</dbReference>
<comment type="similarity">
    <text evidence="1">Belongs to the bacterial solute-binding protein 1 family.</text>
</comment>
<evidence type="ECO:0000256" key="1">
    <source>
        <dbReference type="ARBA" id="ARBA00008520"/>
    </source>
</evidence>
<gene>
    <name evidence="5" type="ORF">DY240_17965</name>
</gene>
<proteinExistence type="inferred from homology"/>
<dbReference type="GO" id="GO:0015768">
    <property type="term" value="P:maltose transport"/>
    <property type="evidence" value="ECO:0007669"/>
    <property type="project" value="TreeGrafter"/>
</dbReference>
<dbReference type="GO" id="GO:0042956">
    <property type="term" value="P:maltodextrin transmembrane transport"/>
    <property type="evidence" value="ECO:0007669"/>
    <property type="project" value="TreeGrafter"/>
</dbReference>
<dbReference type="Proteomes" id="UP000284057">
    <property type="component" value="Unassembled WGS sequence"/>
</dbReference>
<feature type="signal peptide" evidence="4">
    <location>
        <begin position="1"/>
        <end position="22"/>
    </location>
</feature>
<dbReference type="PANTHER" id="PTHR30061:SF50">
    <property type="entry name" value="MALTOSE_MALTODEXTRIN-BINDING PERIPLASMIC PROTEIN"/>
    <property type="match status" value="1"/>
</dbReference>
<dbReference type="PANTHER" id="PTHR30061">
    <property type="entry name" value="MALTOSE-BINDING PERIPLASMIC PROTEIN"/>
    <property type="match status" value="1"/>
</dbReference>
<comment type="caution">
    <text evidence="5">The sequence shown here is derived from an EMBL/GenBank/DDBJ whole genome shotgun (WGS) entry which is preliminary data.</text>
</comment>
<dbReference type="Pfam" id="PF13416">
    <property type="entry name" value="SBP_bac_8"/>
    <property type="match status" value="1"/>
</dbReference>
<dbReference type="GO" id="GO:0055052">
    <property type="term" value="C:ATP-binding cassette (ABC) transporter complex, substrate-binding subunit-containing"/>
    <property type="evidence" value="ECO:0007669"/>
    <property type="project" value="TreeGrafter"/>
</dbReference>
<sequence length="425" mass="44389">MTRNRFTLGLTIALAPVAVVTACSGDGDDSGGASADGPVELTFWHGYTEADGDVLEQIVDDFNASQDEVVISTEINPWDVIDDTLLPALSAGNGPDIVAMPAERLPVYADRGAFVELDEFYDDPESNTAELNPGAVDMVTVEGTRYGVPTGFVPLAMFYNKALFAAAGITEPPATWDDWVETARALTVDQNGDGTPEQYGVAIPDHATVANGVWPSLFYGGGGDIVEGGTDVVIDSPENRATLEFWYQAIAVDKISPTGVDGIAGDGLFSSGKAAMYLGGPWMASISEENGIDYGIAPVPAGPEAQAASAIGVSMAITEQAGDDAVEAAQRFFSYFLDQENAVTWSLGSGWPPLRTDVPADAVAENPVVAALTEQAEFGRPLLPGVVNSVDVLTAVDELTQRAMAGEDIGTLLSEAQAEIESAVG</sequence>
<organism evidence="5 6">
    <name type="scientific">Jiangella rhizosphaerae</name>
    <dbReference type="NCBI Taxonomy" id="2293569"/>
    <lineage>
        <taxon>Bacteria</taxon>
        <taxon>Bacillati</taxon>
        <taxon>Actinomycetota</taxon>
        <taxon>Actinomycetes</taxon>
        <taxon>Jiangellales</taxon>
        <taxon>Jiangellaceae</taxon>
        <taxon>Jiangella</taxon>
    </lineage>
</organism>
<dbReference type="AlphaFoldDB" id="A0A418KNA5"/>
<evidence type="ECO:0000313" key="5">
    <source>
        <dbReference type="EMBL" id="RIQ20410.1"/>
    </source>
</evidence>
<dbReference type="SUPFAM" id="SSF53850">
    <property type="entry name" value="Periplasmic binding protein-like II"/>
    <property type="match status" value="1"/>
</dbReference>
<dbReference type="GO" id="GO:1901982">
    <property type="term" value="F:maltose binding"/>
    <property type="evidence" value="ECO:0007669"/>
    <property type="project" value="TreeGrafter"/>
</dbReference>
<dbReference type="Gene3D" id="3.40.190.10">
    <property type="entry name" value="Periplasmic binding protein-like II"/>
    <property type="match status" value="1"/>
</dbReference>
<evidence type="ECO:0000313" key="6">
    <source>
        <dbReference type="Proteomes" id="UP000284057"/>
    </source>
</evidence>
<evidence type="ECO:0000256" key="2">
    <source>
        <dbReference type="ARBA" id="ARBA00022448"/>
    </source>
</evidence>
<evidence type="ECO:0000256" key="4">
    <source>
        <dbReference type="SAM" id="SignalP"/>
    </source>
</evidence>
<protein>
    <submittedName>
        <fullName evidence="5">ABC transporter substrate-binding protein</fullName>
    </submittedName>
</protein>
<accession>A0A418KNA5</accession>
<feature type="chain" id="PRO_5039300702" evidence="4">
    <location>
        <begin position="23"/>
        <end position="425"/>
    </location>
</feature>
<keyword evidence="6" id="KW-1185">Reference proteome</keyword>
<dbReference type="InterPro" id="IPR006059">
    <property type="entry name" value="SBP"/>
</dbReference>
<name>A0A418KNA5_9ACTN</name>
<keyword evidence="3 4" id="KW-0732">Signal</keyword>